<proteinExistence type="predicted"/>
<dbReference type="Proteomes" id="UP000314985">
    <property type="component" value="Unassembled WGS sequence"/>
</dbReference>
<dbReference type="AlphaFoldDB" id="A0A4X1TFM8"/>
<dbReference type="Ensembl" id="ENSSSCT00070017044.1">
    <property type="protein sequence ID" value="ENSSSCP00070014110.1"/>
    <property type="gene ID" value="ENSSSCG00070008778.1"/>
</dbReference>
<evidence type="ECO:0000313" key="2">
    <source>
        <dbReference type="Ensembl" id="ENSSSCP00070014110.1"/>
    </source>
</evidence>
<name>A0A4X1TFM8_PIG</name>
<organism evidence="2 3">
    <name type="scientific">Sus scrofa</name>
    <name type="common">Pig</name>
    <dbReference type="NCBI Taxonomy" id="9823"/>
    <lineage>
        <taxon>Eukaryota</taxon>
        <taxon>Metazoa</taxon>
        <taxon>Chordata</taxon>
        <taxon>Craniata</taxon>
        <taxon>Vertebrata</taxon>
        <taxon>Euteleostomi</taxon>
        <taxon>Mammalia</taxon>
        <taxon>Eutheria</taxon>
        <taxon>Laurasiatheria</taxon>
        <taxon>Artiodactyla</taxon>
        <taxon>Suina</taxon>
        <taxon>Suidae</taxon>
        <taxon>Sus</taxon>
    </lineage>
</organism>
<feature type="region of interest" description="Disordered" evidence="1">
    <location>
        <begin position="1"/>
        <end position="35"/>
    </location>
</feature>
<reference evidence="2" key="2">
    <citation type="submission" date="2025-08" db="UniProtKB">
        <authorList>
            <consortium name="Ensembl"/>
        </authorList>
    </citation>
    <scope>IDENTIFICATION</scope>
</reference>
<protein>
    <submittedName>
        <fullName evidence="2">Uncharacterized protein</fullName>
    </submittedName>
</protein>
<reference evidence="3" key="1">
    <citation type="submission" date="2017-08" db="EMBL/GenBank/DDBJ databases">
        <title>USMARCv1.0.</title>
        <authorList>
            <person name="Hannum G.I."/>
            <person name="Koren S."/>
            <person name="Schroeder S.G."/>
            <person name="Chin S.C."/>
            <person name="Nonneman D.J."/>
            <person name="Becker S.A."/>
            <person name="Rosen B.D."/>
            <person name="Bickhart D.M."/>
            <person name="Putnam N.H."/>
            <person name="Green R.E."/>
            <person name="Tuggle C.K."/>
            <person name="Liu H."/>
            <person name="Rohrer G.A."/>
            <person name="Warr A."/>
            <person name="Hall R."/>
            <person name="Kim K."/>
            <person name="Hume D.A."/>
            <person name="Talbot R."/>
            <person name="Chow W."/>
            <person name="Howe K."/>
            <person name="Schwartz A.S."/>
            <person name="Watson M."/>
            <person name="Archibald A.L."/>
            <person name="Phillippy A.M."/>
            <person name="Smith T.P.L."/>
        </authorList>
    </citation>
    <scope>NUCLEOTIDE SEQUENCE [LARGE SCALE GENOMIC DNA]</scope>
</reference>
<sequence>MNEWEEAAQGSTWRAASSEEPGSVHAGEGGGMRSRLLDTVRRAQSLGKVMGGHHLIKTM</sequence>
<accession>A0A4X1TFM8</accession>
<evidence type="ECO:0000313" key="3">
    <source>
        <dbReference type="Proteomes" id="UP000314985"/>
    </source>
</evidence>
<evidence type="ECO:0000256" key="1">
    <source>
        <dbReference type="SAM" id="MobiDB-lite"/>
    </source>
</evidence>